<sequence>MLKEHGSQLSAKTANNILIELGILEIQSRSSTSQGTKYFKCLTERGLEFGKNLVSPHNQRETQPHYYLARFPELLDRINDYLSGATVMGGAA</sequence>
<dbReference type="EMBL" id="JSZA02000174">
    <property type="protein sequence ID" value="TGO02258.1"/>
    <property type="molecule type" value="Genomic_DNA"/>
</dbReference>
<evidence type="ECO:0000313" key="2">
    <source>
        <dbReference type="Proteomes" id="UP000030428"/>
    </source>
</evidence>
<gene>
    <name evidence="1" type="ORF">PN36_27765</name>
</gene>
<accession>A0A4E0QMR7</accession>
<dbReference type="Proteomes" id="UP000030428">
    <property type="component" value="Unassembled WGS sequence"/>
</dbReference>
<keyword evidence="2" id="KW-1185">Reference proteome</keyword>
<protein>
    <submittedName>
        <fullName evidence="1">Uncharacterized protein</fullName>
    </submittedName>
</protein>
<dbReference type="AlphaFoldDB" id="A0A4E0QMR7"/>
<name>A0A4E0QMR7_9GAMM</name>
<organism evidence="1 2">
    <name type="scientific">Candidatus Thiomargarita nelsonii</name>
    <dbReference type="NCBI Taxonomy" id="1003181"/>
    <lineage>
        <taxon>Bacteria</taxon>
        <taxon>Pseudomonadati</taxon>
        <taxon>Pseudomonadota</taxon>
        <taxon>Gammaproteobacteria</taxon>
        <taxon>Thiotrichales</taxon>
        <taxon>Thiotrichaceae</taxon>
        <taxon>Thiomargarita</taxon>
    </lineage>
</organism>
<proteinExistence type="predicted"/>
<evidence type="ECO:0000313" key="1">
    <source>
        <dbReference type="EMBL" id="TGO02258.1"/>
    </source>
</evidence>
<reference evidence="1 2" key="1">
    <citation type="journal article" date="2016" name="Front. Microbiol.">
        <title>Single-Cell (Meta-)Genomics of a Dimorphic Candidatus Thiomargarita nelsonii Reveals Genomic Plasticity.</title>
        <authorList>
            <person name="Flood B.E."/>
            <person name="Fliss P."/>
            <person name="Jones D.S."/>
            <person name="Dick G.J."/>
            <person name="Jain S."/>
            <person name="Kaster A.K."/>
            <person name="Winkel M."/>
            <person name="Mussmann M."/>
            <person name="Bailey J."/>
        </authorList>
    </citation>
    <scope>NUCLEOTIDE SEQUENCE [LARGE SCALE GENOMIC DNA]</scope>
    <source>
        <strain evidence="1">Hydrate Ridge</strain>
    </source>
</reference>
<comment type="caution">
    <text evidence="1">The sequence shown here is derived from an EMBL/GenBank/DDBJ whole genome shotgun (WGS) entry which is preliminary data.</text>
</comment>